<protein>
    <recommendedName>
        <fullName evidence="1">RNase H type-1 domain-containing protein</fullName>
    </recommendedName>
</protein>
<dbReference type="Proteomes" id="UP000593573">
    <property type="component" value="Unassembled WGS sequence"/>
</dbReference>
<feature type="non-terminal residue" evidence="2">
    <location>
        <position position="268"/>
    </location>
</feature>
<dbReference type="InterPro" id="IPR053151">
    <property type="entry name" value="RNase_H-like"/>
</dbReference>
<evidence type="ECO:0000259" key="1">
    <source>
        <dbReference type="Pfam" id="PF13456"/>
    </source>
</evidence>
<dbReference type="EMBL" id="JABFAB010000013">
    <property type="protein sequence ID" value="MBA0668598.1"/>
    <property type="molecule type" value="Genomic_DNA"/>
</dbReference>
<proteinExistence type="predicted"/>
<gene>
    <name evidence="2" type="ORF">Goklo_001492</name>
</gene>
<sequence length="268" mass="31849">MYQVLIGIFHRPNRLIWHWTNDACYSINSRYQLALDMFFDLYFVRENGHWLRLWNNKLPSKVKDFIWRCMKNYVPTEMRLINKNCIVNDSCVRWLMMSIKWRIIFLLQWEAAQNVYNSGHVTTTSTDIVAVGWRCPVAGELKCNVDAVESSYISAIHEAWKWLRRHNIDDLINESDCQIMINALKENRNDLSDFGLLVQDCMFLQSSFTNLSFNWIKEKVNKVVYRLAKVALLQAPNYEFEELLEVLSPIIHADLFDYSNENEVYRNK</sequence>
<dbReference type="GO" id="GO:0003676">
    <property type="term" value="F:nucleic acid binding"/>
    <property type="evidence" value="ECO:0007669"/>
    <property type="project" value="InterPro"/>
</dbReference>
<dbReference type="PANTHER" id="PTHR47723">
    <property type="entry name" value="OS05G0353850 PROTEIN"/>
    <property type="match status" value="1"/>
</dbReference>
<dbReference type="InterPro" id="IPR044730">
    <property type="entry name" value="RNase_H-like_dom_plant"/>
</dbReference>
<evidence type="ECO:0000313" key="2">
    <source>
        <dbReference type="EMBL" id="MBA0668598.1"/>
    </source>
</evidence>
<organism evidence="2 3">
    <name type="scientific">Gossypium klotzschianum</name>
    <dbReference type="NCBI Taxonomy" id="34286"/>
    <lineage>
        <taxon>Eukaryota</taxon>
        <taxon>Viridiplantae</taxon>
        <taxon>Streptophyta</taxon>
        <taxon>Embryophyta</taxon>
        <taxon>Tracheophyta</taxon>
        <taxon>Spermatophyta</taxon>
        <taxon>Magnoliopsida</taxon>
        <taxon>eudicotyledons</taxon>
        <taxon>Gunneridae</taxon>
        <taxon>Pentapetalae</taxon>
        <taxon>rosids</taxon>
        <taxon>malvids</taxon>
        <taxon>Malvales</taxon>
        <taxon>Malvaceae</taxon>
        <taxon>Malvoideae</taxon>
        <taxon>Gossypium</taxon>
    </lineage>
</organism>
<feature type="domain" description="RNase H type-1" evidence="1">
    <location>
        <begin position="153"/>
        <end position="230"/>
    </location>
</feature>
<comment type="caution">
    <text evidence="2">The sequence shown here is derived from an EMBL/GenBank/DDBJ whole genome shotgun (WGS) entry which is preliminary data.</text>
</comment>
<dbReference type="Pfam" id="PF13456">
    <property type="entry name" value="RVT_3"/>
    <property type="match status" value="1"/>
</dbReference>
<name>A0A7J8W0S3_9ROSI</name>
<dbReference type="InterPro" id="IPR036397">
    <property type="entry name" value="RNaseH_sf"/>
</dbReference>
<dbReference type="AlphaFoldDB" id="A0A7J8W0S3"/>
<dbReference type="GO" id="GO:0004523">
    <property type="term" value="F:RNA-DNA hybrid ribonuclease activity"/>
    <property type="evidence" value="ECO:0007669"/>
    <property type="project" value="InterPro"/>
</dbReference>
<dbReference type="Gene3D" id="3.30.420.10">
    <property type="entry name" value="Ribonuclease H-like superfamily/Ribonuclease H"/>
    <property type="match status" value="1"/>
</dbReference>
<dbReference type="CDD" id="cd06222">
    <property type="entry name" value="RNase_H_like"/>
    <property type="match status" value="1"/>
</dbReference>
<reference evidence="2 3" key="1">
    <citation type="journal article" date="2019" name="Genome Biol. Evol.">
        <title>Insights into the evolution of the New World diploid cottons (Gossypium, subgenus Houzingenia) based on genome sequencing.</title>
        <authorList>
            <person name="Grover C.E."/>
            <person name="Arick M.A. 2nd"/>
            <person name="Thrash A."/>
            <person name="Conover J.L."/>
            <person name="Sanders W.S."/>
            <person name="Peterson D.G."/>
            <person name="Frelichowski J.E."/>
            <person name="Scheffler J.A."/>
            <person name="Scheffler B.E."/>
            <person name="Wendel J.F."/>
        </authorList>
    </citation>
    <scope>NUCLEOTIDE SEQUENCE [LARGE SCALE GENOMIC DNA]</scope>
    <source>
        <strain evidence="2">57</strain>
        <tissue evidence="2">Leaf</tissue>
    </source>
</reference>
<evidence type="ECO:0000313" key="3">
    <source>
        <dbReference type="Proteomes" id="UP000593573"/>
    </source>
</evidence>
<dbReference type="OrthoDB" id="943216at2759"/>
<keyword evidence="3" id="KW-1185">Reference proteome</keyword>
<dbReference type="PANTHER" id="PTHR47723:SF21">
    <property type="entry name" value="POLYNUCLEOTIDYL TRANSFERASE, RIBONUCLEASE H-LIKE SUPERFAMILY PROTEIN"/>
    <property type="match status" value="1"/>
</dbReference>
<accession>A0A7J8W0S3</accession>
<dbReference type="InterPro" id="IPR002156">
    <property type="entry name" value="RNaseH_domain"/>
</dbReference>